<proteinExistence type="inferred from homology"/>
<evidence type="ECO:0000313" key="14">
    <source>
        <dbReference type="EMBL" id="GMH87827.1"/>
    </source>
</evidence>
<evidence type="ECO:0000256" key="5">
    <source>
        <dbReference type="ARBA" id="ARBA00022692"/>
    </source>
</evidence>
<dbReference type="InterPro" id="IPR016174">
    <property type="entry name" value="Di-haem_cyt_TM"/>
</dbReference>
<dbReference type="Pfam" id="PF01292">
    <property type="entry name" value="Ni_hydr_CYTB"/>
    <property type="match status" value="1"/>
</dbReference>
<keyword evidence="5 12" id="KW-0812">Transmembrane</keyword>
<comment type="similarity">
    <text evidence="11">Belongs to the cytochrome b561 family.</text>
</comment>
<dbReference type="PANTHER" id="PTHR30529">
    <property type="entry name" value="CYTOCHROME B561"/>
    <property type="match status" value="1"/>
</dbReference>
<comment type="caution">
    <text evidence="14">The sequence shown here is derived from an EMBL/GenBank/DDBJ whole genome shotgun (WGS) entry which is preliminary data.</text>
</comment>
<dbReference type="InterPro" id="IPR011577">
    <property type="entry name" value="Cyt_b561_bac/Ni-Hgenase"/>
</dbReference>
<dbReference type="GO" id="GO:0005886">
    <property type="term" value="C:plasma membrane"/>
    <property type="evidence" value="ECO:0007669"/>
    <property type="project" value="UniProtKB-SubCell"/>
</dbReference>
<evidence type="ECO:0000256" key="9">
    <source>
        <dbReference type="ARBA" id="ARBA00023004"/>
    </source>
</evidence>
<sequence length="175" mass="18536">MSTVAYSLAQSSLHWLSAPALLGSVGLVLTAQNTKKGSKSFGMSKGDLMYYHKSFGTLSFMLMIPRVGLKIMSSKVGPLLTSSGVEQTAANISHKALYGFLTIMPISGVAMGMYGGKGLPFFGTTISAFKEKNGTVAKYAFKIHKNVGYYGKFLIPLHVGAAGVHGVQGGDFLED</sequence>
<dbReference type="PANTHER" id="PTHR30529:SF1">
    <property type="entry name" value="CYTOCHROME B561 HOMOLOG 2"/>
    <property type="match status" value="1"/>
</dbReference>
<protein>
    <recommendedName>
        <fullName evidence="13">Cytochrome b561 bacterial/Ni-hydrogenase domain-containing protein</fullName>
    </recommendedName>
</protein>
<evidence type="ECO:0000256" key="3">
    <source>
        <dbReference type="ARBA" id="ARBA00022475"/>
    </source>
</evidence>
<evidence type="ECO:0000256" key="4">
    <source>
        <dbReference type="ARBA" id="ARBA00022617"/>
    </source>
</evidence>
<evidence type="ECO:0000256" key="1">
    <source>
        <dbReference type="ARBA" id="ARBA00004651"/>
    </source>
</evidence>
<keyword evidence="6" id="KW-0479">Metal-binding</keyword>
<keyword evidence="3" id="KW-1003">Cell membrane</keyword>
<dbReference type="GO" id="GO:0020037">
    <property type="term" value="F:heme binding"/>
    <property type="evidence" value="ECO:0007669"/>
    <property type="project" value="TreeGrafter"/>
</dbReference>
<evidence type="ECO:0000256" key="12">
    <source>
        <dbReference type="SAM" id="Phobius"/>
    </source>
</evidence>
<evidence type="ECO:0000256" key="10">
    <source>
        <dbReference type="ARBA" id="ARBA00023136"/>
    </source>
</evidence>
<reference evidence="15" key="1">
    <citation type="journal article" date="2023" name="Commun. Biol.">
        <title>Genome analysis of Parmales, the sister group of diatoms, reveals the evolutionary specialization of diatoms from phago-mixotrophs to photoautotrophs.</title>
        <authorList>
            <person name="Ban H."/>
            <person name="Sato S."/>
            <person name="Yoshikawa S."/>
            <person name="Yamada K."/>
            <person name="Nakamura Y."/>
            <person name="Ichinomiya M."/>
            <person name="Sato N."/>
            <person name="Blanc-Mathieu R."/>
            <person name="Endo H."/>
            <person name="Kuwata A."/>
            <person name="Ogata H."/>
        </authorList>
    </citation>
    <scope>NUCLEOTIDE SEQUENCE [LARGE SCALE GENOMIC DNA]</scope>
</reference>
<keyword evidence="2" id="KW-0813">Transport</keyword>
<evidence type="ECO:0000256" key="6">
    <source>
        <dbReference type="ARBA" id="ARBA00022723"/>
    </source>
</evidence>
<feature type="transmembrane region" description="Helical" evidence="12">
    <location>
        <begin position="12"/>
        <end position="29"/>
    </location>
</feature>
<dbReference type="Proteomes" id="UP001162640">
    <property type="component" value="Unassembled WGS sequence"/>
</dbReference>
<evidence type="ECO:0000256" key="11">
    <source>
        <dbReference type="ARBA" id="ARBA00037975"/>
    </source>
</evidence>
<name>A0A9W7ER78_9STRA</name>
<dbReference type="GO" id="GO:0046872">
    <property type="term" value="F:metal ion binding"/>
    <property type="evidence" value="ECO:0007669"/>
    <property type="project" value="UniProtKB-KW"/>
</dbReference>
<feature type="transmembrane region" description="Helical" evidence="12">
    <location>
        <begin position="96"/>
        <end position="114"/>
    </location>
</feature>
<gene>
    <name evidence="14" type="ORF">TL16_g10975</name>
</gene>
<dbReference type="AlphaFoldDB" id="A0A9W7ER78"/>
<feature type="transmembrane region" description="Helical" evidence="12">
    <location>
        <begin position="50"/>
        <end position="69"/>
    </location>
</feature>
<dbReference type="SUPFAM" id="SSF81342">
    <property type="entry name" value="Transmembrane di-heme cytochromes"/>
    <property type="match status" value="1"/>
</dbReference>
<evidence type="ECO:0000259" key="13">
    <source>
        <dbReference type="Pfam" id="PF01292"/>
    </source>
</evidence>
<keyword evidence="4" id="KW-0349">Heme</keyword>
<dbReference type="EMBL" id="BLQM01000401">
    <property type="protein sequence ID" value="GMH87827.1"/>
    <property type="molecule type" value="Genomic_DNA"/>
</dbReference>
<keyword evidence="10 12" id="KW-0472">Membrane</keyword>
<keyword evidence="7" id="KW-0249">Electron transport</keyword>
<dbReference type="GO" id="GO:0022904">
    <property type="term" value="P:respiratory electron transport chain"/>
    <property type="evidence" value="ECO:0007669"/>
    <property type="project" value="InterPro"/>
</dbReference>
<feature type="domain" description="Cytochrome b561 bacterial/Ni-hydrogenase" evidence="13">
    <location>
        <begin position="6"/>
        <end position="167"/>
    </location>
</feature>
<organism evidence="14 15">
    <name type="scientific">Triparma laevis f. inornata</name>
    <dbReference type="NCBI Taxonomy" id="1714386"/>
    <lineage>
        <taxon>Eukaryota</taxon>
        <taxon>Sar</taxon>
        <taxon>Stramenopiles</taxon>
        <taxon>Ochrophyta</taxon>
        <taxon>Bolidophyceae</taxon>
        <taxon>Parmales</taxon>
        <taxon>Triparmaceae</taxon>
        <taxon>Triparma</taxon>
    </lineage>
</organism>
<evidence type="ECO:0000256" key="2">
    <source>
        <dbReference type="ARBA" id="ARBA00022448"/>
    </source>
</evidence>
<evidence type="ECO:0000256" key="8">
    <source>
        <dbReference type="ARBA" id="ARBA00022989"/>
    </source>
</evidence>
<evidence type="ECO:0000313" key="15">
    <source>
        <dbReference type="Proteomes" id="UP001162640"/>
    </source>
</evidence>
<accession>A0A9W7ER78</accession>
<dbReference type="GO" id="GO:0009055">
    <property type="term" value="F:electron transfer activity"/>
    <property type="evidence" value="ECO:0007669"/>
    <property type="project" value="InterPro"/>
</dbReference>
<keyword evidence="8 12" id="KW-1133">Transmembrane helix</keyword>
<keyword evidence="9" id="KW-0408">Iron</keyword>
<evidence type="ECO:0000256" key="7">
    <source>
        <dbReference type="ARBA" id="ARBA00022982"/>
    </source>
</evidence>
<comment type="subcellular location">
    <subcellularLocation>
        <location evidence="1">Cell membrane</location>
        <topology evidence="1">Multi-pass membrane protein</topology>
    </subcellularLocation>
</comment>
<dbReference type="InterPro" id="IPR052168">
    <property type="entry name" value="Cytochrome_b561_oxidase"/>
</dbReference>